<sequence>MTGFSTLRTVAASTCGNVGGSSLDLTYAIGNNLVPLDQVVVNITHYLTIAYTHGSLH</sequence>
<evidence type="ECO:0000313" key="1">
    <source>
        <dbReference type="EMBL" id="MBA6114298.1"/>
    </source>
</evidence>
<name>A0A7W2QH03_PSEPU</name>
<gene>
    <name evidence="1" type="ORF">H4C47_00955</name>
</gene>
<comment type="caution">
    <text evidence="1">The sequence shown here is derived from an EMBL/GenBank/DDBJ whole genome shotgun (WGS) entry which is preliminary data.</text>
</comment>
<organism evidence="1 2">
    <name type="scientific">Pseudomonas putida</name>
    <name type="common">Arthrobacter siderocapsulatus</name>
    <dbReference type="NCBI Taxonomy" id="303"/>
    <lineage>
        <taxon>Bacteria</taxon>
        <taxon>Pseudomonadati</taxon>
        <taxon>Pseudomonadota</taxon>
        <taxon>Gammaproteobacteria</taxon>
        <taxon>Pseudomonadales</taxon>
        <taxon>Pseudomonadaceae</taxon>
        <taxon>Pseudomonas</taxon>
    </lineage>
</organism>
<accession>A0A7W2QH03</accession>
<dbReference type="AlphaFoldDB" id="A0A7W2QH03"/>
<proteinExistence type="predicted"/>
<dbReference type="EMBL" id="JACGDG010000001">
    <property type="protein sequence ID" value="MBA6114298.1"/>
    <property type="molecule type" value="Genomic_DNA"/>
</dbReference>
<dbReference type="RefSeq" id="WP_176512532.1">
    <property type="nucleotide sequence ID" value="NZ_CP060529.1"/>
</dbReference>
<evidence type="ECO:0000313" key="2">
    <source>
        <dbReference type="Proteomes" id="UP000553948"/>
    </source>
</evidence>
<dbReference type="Proteomes" id="UP000553948">
    <property type="component" value="Unassembled WGS sequence"/>
</dbReference>
<protein>
    <submittedName>
        <fullName evidence="1">Uncharacterized protein</fullName>
    </submittedName>
</protein>
<reference evidence="1 2" key="1">
    <citation type="submission" date="2020-07" db="EMBL/GenBank/DDBJ databases">
        <title>Diversity of carbapenemase encoding genes among Pseudomonas putida group clinical isolates in a tertiary Brazilian hospital.</title>
        <authorList>
            <person name="Alberto-Lei F."/>
            <person name="Nodari C.S."/>
            <person name="Streling A.P."/>
            <person name="Paulino J.T."/>
            <person name="Bessa-Neto F.O."/>
            <person name="Cayo R."/>
            <person name="Gales A.C."/>
        </authorList>
    </citation>
    <scope>NUCLEOTIDE SEQUENCE [LARGE SCALE GENOMIC DNA]</scope>
    <source>
        <strain evidence="1 2">12464</strain>
    </source>
</reference>